<name>A0ABQ9WDT0_SAGOE</name>
<dbReference type="EMBL" id="JASSZA010000001">
    <property type="protein sequence ID" value="KAK2118913.1"/>
    <property type="molecule type" value="Genomic_DNA"/>
</dbReference>
<sequence>EKLTCGGEPTPRLPAAVRGRERSWIRPHPGGSPRQAALSSVEPAVEAVAAPGQAPPPLAPTSPEDYGSRFLTAPALEGVVFTYLGRLLVEKFLQAAFSPDCHPGESAPLFPRLIDPPIGGTNSPQALPRLRMLGYDLCPGLMPH</sequence>
<feature type="region of interest" description="Disordered" evidence="1">
    <location>
        <begin position="1"/>
        <end position="65"/>
    </location>
</feature>
<evidence type="ECO:0000313" key="2">
    <source>
        <dbReference type="EMBL" id="KAK2118913.1"/>
    </source>
</evidence>
<dbReference type="Proteomes" id="UP001266305">
    <property type="component" value="Unassembled WGS sequence"/>
</dbReference>
<proteinExistence type="predicted"/>
<organism evidence="2 3">
    <name type="scientific">Saguinus oedipus</name>
    <name type="common">Cotton-top tamarin</name>
    <name type="synonym">Oedipomidas oedipus</name>
    <dbReference type="NCBI Taxonomy" id="9490"/>
    <lineage>
        <taxon>Eukaryota</taxon>
        <taxon>Metazoa</taxon>
        <taxon>Chordata</taxon>
        <taxon>Craniata</taxon>
        <taxon>Vertebrata</taxon>
        <taxon>Euteleostomi</taxon>
        <taxon>Mammalia</taxon>
        <taxon>Eutheria</taxon>
        <taxon>Euarchontoglires</taxon>
        <taxon>Primates</taxon>
        <taxon>Haplorrhini</taxon>
        <taxon>Platyrrhini</taxon>
        <taxon>Cebidae</taxon>
        <taxon>Callitrichinae</taxon>
        <taxon>Saguinus</taxon>
    </lineage>
</organism>
<accession>A0ABQ9WDT0</accession>
<feature type="non-terminal residue" evidence="2">
    <location>
        <position position="1"/>
    </location>
</feature>
<feature type="compositionally biased region" description="Low complexity" evidence="1">
    <location>
        <begin position="36"/>
        <end position="52"/>
    </location>
</feature>
<evidence type="ECO:0000256" key="1">
    <source>
        <dbReference type="SAM" id="MobiDB-lite"/>
    </source>
</evidence>
<evidence type="ECO:0000313" key="3">
    <source>
        <dbReference type="Proteomes" id="UP001266305"/>
    </source>
</evidence>
<reference evidence="2 3" key="1">
    <citation type="submission" date="2023-05" db="EMBL/GenBank/DDBJ databases">
        <title>B98-5 Cell Line De Novo Hybrid Assembly: An Optical Mapping Approach.</title>
        <authorList>
            <person name="Kananen K."/>
            <person name="Auerbach J.A."/>
            <person name="Kautto E."/>
            <person name="Blachly J.S."/>
        </authorList>
    </citation>
    <scope>NUCLEOTIDE SEQUENCE [LARGE SCALE GENOMIC DNA]</scope>
    <source>
        <strain evidence="2">B95-8</strain>
        <tissue evidence="2">Cell line</tissue>
    </source>
</reference>
<gene>
    <name evidence="2" type="ORF">P7K49_000299</name>
</gene>
<protein>
    <submittedName>
        <fullName evidence="2">Uncharacterized protein</fullName>
    </submittedName>
</protein>
<comment type="caution">
    <text evidence="2">The sequence shown here is derived from an EMBL/GenBank/DDBJ whole genome shotgun (WGS) entry which is preliminary data.</text>
</comment>
<keyword evidence="3" id="KW-1185">Reference proteome</keyword>